<dbReference type="Proteomes" id="UP000231926">
    <property type="component" value="Unassembled WGS sequence"/>
</dbReference>
<dbReference type="AlphaFoldDB" id="A0A2M9YBA2"/>
<dbReference type="OrthoDB" id="9791488at2"/>
<dbReference type="PANTHER" id="PTHR30204:SF92">
    <property type="entry name" value="HTH-TYPE TRANSCRIPTIONAL REGULATOR ZNTR"/>
    <property type="match status" value="1"/>
</dbReference>
<gene>
    <name evidence="3" type="ORF">CH362_10255</name>
</gene>
<keyword evidence="1" id="KW-0238">DNA-binding</keyword>
<name>A0A2M9YBA2_9LEPT</name>
<evidence type="ECO:0000259" key="2">
    <source>
        <dbReference type="PROSITE" id="PS50937"/>
    </source>
</evidence>
<dbReference type="GO" id="GO:0003677">
    <property type="term" value="F:DNA binding"/>
    <property type="evidence" value="ECO:0007669"/>
    <property type="project" value="UniProtKB-KW"/>
</dbReference>
<organism evidence="3 4">
    <name type="scientific">Leptospira saintgironsiae</name>
    <dbReference type="NCBI Taxonomy" id="2023183"/>
    <lineage>
        <taxon>Bacteria</taxon>
        <taxon>Pseudomonadati</taxon>
        <taxon>Spirochaetota</taxon>
        <taxon>Spirochaetia</taxon>
        <taxon>Leptospirales</taxon>
        <taxon>Leptospiraceae</taxon>
        <taxon>Leptospira</taxon>
    </lineage>
</organism>
<dbReference type="Gene3D" id="1.10.1660.10">
    <property type="match status" value="1"/>
</dbReference>
<reference evidence="3 4" key="1">
    <citation type="submission" date="2017-07" db="EMBL/GenBank/DDBJ databases">
        <title>Leptospira spp. isolated from tropical soils.</title>
        <authorList>
            <person name="Thibeaux R."/>
            <person name="Iraola G."/>
            <person name="Ferres I."/>
            <person name="Bierque E."/>
            <person name="Girault D."/>
            <person name="Soupe-Gilbert M.-E."/>
            <person name="Picardeau M."/>
            <person name="Goarant C."/>
        </authorList>
    </citation>
    <scope>NUCLEOTIDE SEQUENCE [LARGE SCALE GENOMIC DNA]</scope>
    <source>
        <strain evidence="3 4">FH4-C-A2</strain>
    </source>
</reference>
<protein>
    <recommendedName>
        <fullName evidence="2">HTH merR-type domain-containing protein</fullName>
    </recommendedName>
</protein>
<dbReference type="SUPFAM" id="SSF46955">
    <property type="entry name" value="Putative DNA-binding domain"/>
    <property type="match status" value="1"/>
</dbReference>
<dbReference type="GO" id="GO:0003700">
    <property type="term" value="F:DNA-binding transcription factor activity"/>
    <property type="evidence" value="ECO:0007669"/>
    <property type="project" value="InterPro"/>
</dbReference>
<dbReference type="InterPro" id="IPR009061">
    <property type="entry name" value="DNA-bd_dom_put_sf"/>
</dbReference>
<comment type="caution">
    <text evidence="3">The sequence shown here is derived from an EMBL/GenBank/DDBJ whole genome shotgun (WGS) entry which is preliminary data.</text>
</comment>
<dbReference type="InterPro" id="IPR047057">
    <property type="entry name" value="MerR_fam"/>
</dbReference>
<dbReference type="PANTHER" id="PTHR30204">
    <property type="entry name" value="REDOX-CYCLING DRUG-SENSING TRANSCRIPTIONAL ACTIVATOR SOXR"/>
    <property type="match status" value="1"/>
</dbReference>
<proteinExistence type="predicted"/>
<dbReference type="SMART" id="SM00422">
    <property type="entry name" value="HTH_MERR"/>
    <property type="match status" value="1"/>
</dbReference>
<dbReference type="PRINTS" id="PR00040">
    <property type="entry name" value="HTHMERR"/>
</dbReference>
<evidence type="ECO:0000313" key="4">
    <source>
        <dbReference type="Proteomes" id="UP000231926"/>
    </source>
</evidence>
<sequence>MQENRNFLIGQLAEKVGVSTDTIRYYEKEGLIRSHRHTNNYRIYSESDLKKLGFISKAQGSGFTLREIKELLSLIDEGRRDCADYENVAKQKVNEIESKIKVLEEYKNSLIYSLECCSPETKECKSLPSFSCS</sequence>
<evidence type="ECO:0000256" key="1">
    <source>
        <dbReference type="ARBA" id="ARBA00023125"/>
    </source>
</evidence>
<dbReference type="PROSITE" id="PS00552">
    <property type="entry name" value="HTH_MERR_1"/>
    <property type="match status" value="1"/>
</dbReference>
<dbReference type="Pfam" id="PF13411">
    <property type="entry name" value="MerR_1"/>
    <property type="match status" value="1"/>
</dbReference>
<accession>A0A2M9YBA2</accession>
<keyword evidence="4" id="KW-1185">Reference proteome</keyword>
<dbReference type="EMBL" id="NPDR01000004">
    <property type="protein sequence ID" value="PJZ48827.1"/>
    <property type="molecule type" value="Genomic_DNA"/>
</dbReference>
<dbReference type="PROSITE" id="PS50937">
    <property type="entry name" value="HTH_MERR_2"/>
    <property type="match status" value="1"/>
</dbReference>
<dbReference type="InterPro" id="IPR000551">
    <property type="entry name" value="MerR-type_HTH_dom"/>
</dbReference>
<feature type="domain" description="HTH merR-type" evidence="2">
    <location>
        <begin position="6"/>
        <end position="74"/>
    </location>
</feature>
<dbReference type="RefSeq" id="WP_100710272.1">
    <property type="nucleotide sequence ID" value="NZ_NPDR01000004.1"/>
</dbReference>
<evidence type="ECO:0000313" key="3">
    <source>
        <dbReference type="EMBL" id="PJZ48827.1"/>
    </source>
</evidence>